<sequence>MKEWFSPKEVSGLGGLPSNPSNLTRKATKENWQKRQIQGVRGAAFEYHFTSLPLETQKQLRVKFASQMLANKPKAPLSVERENLDLKACKAKQISIADARMAVASYFLTIEGTEKGKRRALMMQFCDQVKLGELPDELMKMVALGNAKPRKKISLSVRTLYEWVLEYEKAETPTERLKALVPTGLGRKARDWESAAWYRDFLPFYQTMTGVSVTHAYKRFVEAYQGDVPSLSQVRRMMAKTPEIVLQRGRLTGAAYKAKLPFTRREWDVLGLFEVYVGDGHGFKAKVRHPDHAHGFQPEVTAIVDGRTRYVVGWSLAKSESVIAVGDALRHSIERCGLPLVYYSDNGGGEKNKRLDCEVTGLFSRLGITHATGIAGNPQGRGIVERLWKSTLIPLAREYETAVTKSVDKSSAHLIHRKIESAVNAIEKGKELSAEQARFYNKMPRFEVFITDVERVFEEYNRTPHSELPKKADGTHFSPFEYKEWILANEKPQLRWLTEFELELLFRPEEIRTVSRGLVELHTNTYFSTALAEYHGDKVRVGFDIHDPSYVIVKTMDGRWICRAELDGNKRAAFSQSYMEQAREKSVRTANKRLQTKIDRNNKELNPVRTIENQPDFSFVPVQKTAKQAMPIFLTEADKEDWERKQQKAFG</sequence>
<name>A0A2M8S4W8_9PAST</name>
<dbReference type="InterPro" id="IPR036388">
    <property type="entry name" value="WH-like_DNA-bd_sf"/>
</dbReference>
<dbReference type="GO" id="GO:0015074">
    <property type="term" value="P:DNA integration"/>
    <property type="evidence" value="ECO:0007669"/>
    <property type="project" value="InterPro"/>
</dbReference>
<dbReference type="PROSITE" id="PS50994">
    <property type="entry name" value="INTEGRASE"/>
    <property type="match status" value="1"/>
</dbReference>
<keyword evidence="5" id="KW-1185">Reference proteome</keyword>
<organism evidence="4 5">
    <name type="scientific">Conservatibacter flavescens</name>
    <dbReference type="NCBI Taxonomy" id="28161"/>
    <lineage>
        <taxon>Bacteria</taxon>
        <taxon>Pseudomonadati</taxon>
        <taxon>Pseudomonadota</taxon>
        <taxon>Gammaproteobacteria</taxon>
        <taxon>Pasteurellales</taxon>
        <taxon>Pasteurellaceae</taxon>
        <taxon>Conservatibacter</taxon>
    </lineage>
</organism>
<dbReference type="SUPFAM" id="SSF53098">
    <property type="entry name" value="Ribonuclease H-like"/>
    <property type="match status" value="1"/>
</dbReference>
<dbReference type="InterPro" id="IPR003314">
    <property type="entry name" value="Mu-type_HTH"/>
</dbReference>
<feature type="domain" description="Integrase catalytic" evidence="2">
    <location>
        <begin position="257"/>
        <end position="472"/>
    </location>
</feature>
<dbReference type="RefSeq" id="WP_100288117.1">
    <property type="nucleotide sequence ID" value="NZ_PHHA01000003.1"/>
</dbReference>
<dbReference type="InterPro" id="IPR001584">
    <property type="entry name" value="Integrase_cat-core"/>
</dbReference>
<dbReference type="InterPro" id="IPR036397">
    <property type="entry name" value="RNaseH_sf"/>
</dbReference>
<dbReference type="SUPFAM" id="SSF46955">
    <property type="entry name" value="Putative DNA-binding domain"/>
    <property type="match status" value="1"/>
</dbReference>
<evidence type="ECO:0000313" key="5">
    <source>
        <dbReference type="Proteomes" id="UP000229329"/>
    </source>
</evidence>
<dbReference type="Proteomes" id="UP000229329">
    <property type="component" value="Unassembled WGS sequence"/>
</dbReference>
<gene>
    <name evidence="4" type="ORF">CVP05_03170</name>
</gene>
<evidence type="ECO:0000313" key="4">
    <source>
        <dbReference type="EMBL" id="PJG86185.1"/>
    </source>
</evidence>
<comment type="caution">
    <text evidence="4">The sequence shown here is derived from an EMBL/GenBank/DDBJ whole genome shotgun (WGS) entry which is preliminary data.</text>
</comment>
<dbReference type="Pfam" id="PF02316">
    <property type="entry name" value="HTH_Tnp_Mu_1"/>
    <property type="match status" value="1"/>
</dbReference>
<dbReference type="Gene3D" id="1.10.10.10">
    <property type="entry name" value="Winged helix-like DNA-binding domain superfamily/Winged helix DNA-binding domain"/>
    <property type="match status" value="1"/>
</dbReference>
<dbReference type="PROSITE" id="PS51702">
    <property type="entry name" value="HTH_MU"/>
    <property type="match status" value="1"/>
</dbReference>
<dbReference type="Gene3D" id="3.30.420.10">
    <property type="entry name" value="Ribonuclease H-like superfamily/Ribonuclease H"/>
    <property type="match status" value="1"/>
</dbReference>
<feature type="region of interest" description="Disordered" evidence="1">
    <location>
        <begin position="1"/>
        <end position="27"/>
    </location>
</feature>
<dbReference type="InterPro" id="IPR015378">
    <property type="entry name" value="Transposase-like_Mu_C"/>
</dbReference>
<dbReference type="Pfam" id="PF09299">
    <property type="entry name" value="Mu-transpos_C"/>
    <property type="match status" value="1"/>
</dbReference>
<dbReference type="Gene3D" id="2.30.30.130">
    <property type="entry name" value="Transposase, Mu, C-terminal"/>
    <property type="match status" value="1"/>
</dbReference>
<evidence type="ECO:0000259" key="2">
    <source>
        <dbReference type="PROSITE" id="PS50994"/>
    </source>
</evidence>
<dbReference type="InterPro" id="IPR009061">
    <property type="entry name" value="DNA-bd_dom_put_sf"/>
</dbReference>
<evidence type="ECO:0000259" key="3">
    <source>
        <dbReference type="PROSITE" id="PS51702"/>
    </source>
</evidence>
<dbReference type="InterPro" id="IPR012337">
    <property type="entry name" value="RNaseH-like_sf"/>
</dbReference>
<accession>A0A2M8S4W8</accession>
<dbReference type="GO" id="GO:0003677">
    <property type="term" value="F:DNA binding"/>
    <property type="evidence" value="ECO:0007669"/>
    <property type="project" value="InterPro"/>
</dbReference>
<proteinExistence type="predicted"/>
<dbReference type="EMBL" id="PHHA01000003">
    <property type="protein sequence ID" value="PJG86185.1"/>
    <property type="molecule type" value="Genomic_DNA"/>
</dbReference>
<dbReference type="InterPro" id="IPR009004">
    <property type="entry name" value="Transposase_Mu_C"/>
</dbReference>
<dbReference type="AlphaFoldDB" id="A0A2M8S4W8"/>
<feature type="domain" description="HTH Mu-type" evidence="3">
    <location>
        <begin position="1"/>
        <end position="68"/>
    </location>
</feature>
<protein>
    <submittedName>
        <fullName evidence="4">Transposase</fullName>
    </submittedName>
</protein>
<reference evidence="4 5" key="1">
    <citation type="submission" date="2017-11" db="EMBL/GenBank/DDBJ databases">
        <title>Reclassification of Bisgaard taxon 7 as Conservatibacter flavescens gen. nov., sp. nov.</title>
        <authorList>
            <person name="Christensen H."/>
        </authorList>
    </citation>
    <scope>NUCLEOTIDE SEQUENCE [LARGE SCALE GENOMIC DNA]</scope>
    <source>
        <strain evidence="4 5">7_4</strain>
    </source>
</reference>
<evidence type="ECO:0000256" key="1">
    <source>
        <dbReference type="SAM" id="MobiDB-lite"/>
    </source>
</evidence>
<dbReference type="SUPFAM" id="SSF50610">
    <property type="entry name" value="mu transposase, C-terminal domain"/>
    <property type="match status" value="1"/>
</dbReference>
<dbReference type="OrthoDB" id="5676324at2"/>